<dbReference type="InterPro" id="IPR013785">
    <property type="entry name" value="Aldolase_TIM"/>
</dbReference>
<gene>
    <name evidence="2" type="ordered locus">Bphyt_5503</name>
</gene>
<reference evidence="2 3" key="1">
    <citation type="journal article" date="2011" name="J. Bacteriol.">
        <title>Complete genome sequence of the plant growth-promoting endophyte Burkholderia phytofirmans strain PsJN.</title>
        <authorList>
            <person name="Weilharter A."/>
            <person name="Mitter B."/>
            <person name="Shin M.V."/>
            <person name="Chain P.S."/>
            <person name="Nowak J."/>
            <person name="Sessitsch A."/>
        </authorList>
    </citation>
    <scope>NUCLEOTIDE SEQUENCE [LARGE SCALE GENOMIC DNA]</scope>
    <source>
        <strain evidence="3">DSM 17436 / LMG 22146 / PsJN</strain>
    </source>
</reference>
<dbReference type="AlphaFoldDB" id="B2TGL2"/>
<dbReference type="STRING" id="398527.Bphyt_5503"/>
<feature type="region of interest" description="Disordered" evidence="1">
    <location>
        <begin position="21"/>
        <end position="62"/>
    </location>
</feature>
<dbReference type="EMBL" id="CP001053">
    <property type="protein sequence ID" value="ACD19859.1"/>
    <property type="molecule type" value="Genomic_DNA"/>
</dbReference>
<protein>
    <recommendedName>
        <fullName evidence="4">NADH:flavin oxidoreductase/NADH oxidase</fullName>
    </recommendedName>
</protein>
<proteinExistence type="predicted"/>
<dbReference type="Gene3D" id="3.20.20.70">
    <property type="entry name" value="Aldolase class I"/>
    <property type="match status" value="1"/>
</dbReference>
<organism evidence="2 3">
    <name type="scientific">Paraburkholderia phytofirmans (strain DSM 17436 / LMG 22146 / PsJN)</name>
    <name type="common">Burkholderia phytofirmans</name>
    <dbReference type="NCBI Taxonomy" id="398527"/>
    <lineage>
        <taxon>Bacteria</taxon>
        <taxon>Pseudomonadati</taxon>
        <taxon>Pseudomonadota</taxon>
        <taxon>Betaproteobacteria</taxon>
        <taxon>Burkholderiales</taxon>
        <taxon>Burkholderiaceae</taxon>
        <taxon>Paraburkholderia</taxon>
    </lineage>
</organism>
<evidence type="ECO:0000313" key="3">
    <source>
        <dbReference type="Proteomes" id="UP000001739"/>
    </source>
</evidence>
<dbReference type="Proteomes" id="UP000001739">
    <property type="component" value="Chromosome 2"/>
</dbReference>
<name>B2TGL2_PARPJ</name>
<sequence>MSSLSPLLNSYDLNGLSLPNRAVMAPTTRSRAPLRGRRQRRLYRHPFLAAAGQHARPDATQP</sequence>
<dbReference type="SUPFAM" id="SSF51395">
    <property type="entry name" value="FMN-linked oxidoreductases"/>
    <property type="match status" value="1"/>
</dbReference>
<evidence type="ECO:0008006" key="4">
    <source>
        <dbReference type="Google" id="ProtNLM"/>
    </source>
</evidence>
<dbReference type="KEGG" id="bpy:Bphyt_5503"/>
<evidence type="ECO:0000256" key="1">
    <source>
        <dbReference type="SAM" id="MobiDB-lite"/>
    </source>
</evidence>
<dbReference type="HOGENOM" id="CLU_2895376_0_0_4"/>
<dbReference type="RefSeq" id="WP_012427367.1">
    <property type="nucleotide sequence ID" value="NC_010676.1"/>
</dbReference>
<accession>B2TGL2</accession>
<evidence type="ECO:0000313" key="2">
    <source>
        <dbReference type="EMBL" id="ACD19859.1"/>
    </source>
</evidence>
<feature type="compositionally biased region" description="Basic residues" evidence="1">
    <location>
        <begin position="32"/>
        <end position="44"/>
    </location>
</feature>